<name>A0ABN1PBK2_9PSEU</name>
<organism evidence="2 3">
    <name type="scientific">Pseudonocardia zijingensis</name>
    <dbReference type="NCBI Taxonomy" id="153376"/>
    <lineage>
        <taxon>Bacteria</taxon>
        <taxon>Bacillati</taxon>
        <taxon>Actinomycetota</taxon>
        <taxon>Actinomycetes</taxon>
        <taxon>Pseudonocardiales</taxon>
        <taxon>Pseudonocardiaceae</taxon>
        <taxon>Pseudonocardia</taxon>
    </lineage>
</organism>
<accession>A0ABN1PBK2</accession>
<comment type="caution">
    <text evidence="2">The sequence shown here is derived from an EMBL/GenBank/DDBJ whole genome shotgun (WGS) entry which is preliminary data.</text>
</comment>
<feature type="chain" id="PRO_5047316559" evidence="1">
    <location>
        <begin position="38"/>
        <end position="290"/>
    </location>
</feature>
<gene>
    <name evidence="2" type="ORF">GCM10009559_10860</name>
</gene>
<keyword evidence="1" id="KW-0732">Signal</keyword>
<dbReference type="Proteomes" id="UP001499967">
    <property type="component" value="Unassembled WGS sequence"/>
</dbReference>
<evidence type="ECO:0000313" key="3">
    <source>
        <dbReference type="Proteomes" id="UP001499967"/>
    </source>
</evidence>
<keyword evidence="3" id="KW-1185">Reference proteome</keyword>
<sequence>MPRPAPTRSPLRYALRATATWSAVAALALLPAAPAPAVELVGAAAPEQPVGRIALAADGNQHDEDDWASSAMTLAILGHGGLQRNVVNYIYNNHIWDSDDRHRRNMTESVLEAGRRFGFDTSRFYDGADPGALAAGVAALTREINASGPGNELTIVLAGPMETTWMALDAANPQARRHVRCVSHGDGTFNQTHGRTDHDGHDYDDVLELGCQRVQIPDQNGNLGPTDLSDWDYLNELGPDMQWLRSRLEVAEKGDVSDAGMAYFVMTGDERVTRSELREFLSSPPPGRSA</sequence>
<reference evidence="2 3" key="1">
    <citation type="journal article" date="2019" name="Int. J. Syst. Evol. Microbiol.">
        <title>The Global Catalogue of Microorganisms (GCM) 10K type strain sequencing project: providing services to taxonomists for standard genome sequencing and annotation.</title>
        <authorList>
            <consortium name="The Broad Institute Genomics Platform"/>
            <consortium name="The Broad Institute Genome Sequencing Center for Infectious Disease"/>
            <person name="Wu L."/>
            <person name="Ma J."/>
        </authorList>
    </citation>
    <scope>NUCLEOTIDE SEQUENCE [LARGE SCALE GENOMIC DNA]</scope>
    <source>
        <strain evidence="2 3">JCM 11117</strain>
    </source>
</reference>
<protein>
    <submittedName>
        <fullName evidence="2">Uncharacterized protein</fullName>
    </submittedName>
</protein>
<evidence type="ECO:0000313" key="2">
    <source>
        <dbReference type="EMBL" id="GAA0925901.1"/>
    </source>
</evidence>
<dbReference type="EMBL" id="BAAAHP010000030">
    <property type="protein sequence ID" value="GAA0925901.1"/>
    <property type="molecule type" value="Genomic_DNA"/>
</dbReference>
<proteinExistence type="predicted"/>
<evidence type="ECO:0000256" key="1">
    <source>
        <dbReference type="SAM" id="SignalP"/>
    </source>
</evidence>
<feature type="signal peptide" evidence="1">
    <location>
        <begin position="1"/>
        <end position="37"/>
    </location>
</feature>